<evidence type="ECO:0000313" key="3">
    <source>
        <dbReference type="EMBL" id="MDD1781378.1"/>
    </source>
</evidence>
<evidence type="ECO:0000259" key="2">
    <source>
        <dbReference type="PROSITE" id="PS50994"/>
    </source>
</evidence>
<evidence type="ECO:0000256" key="1">
    <source>
        <dbReference type="SAM" id="MobiDB-lite"/>
    </source>
</evidence>
<reference evidence="3" key="1">
    <citation type="submission" date="2021-12" db="EMBL/GenBank/DDBJ databases">
        <title>Enterovibrio ZSDZ35 sp. nov. and Enterovibrio ZSDZ42 sp. nov., isolated from coastal seawater in Qingdao.</title>
        <authorList>
            <person name="Zhang P."/>
        </authorList>
    </citation>
    <scope>NUCLEOTIDE SEQUENCE</scope>
    <source>
        <strain evidence="3">ZSDZ35</strain>
    </source>
</reference>
<keyword evidence="4" id="KW-1185">Reference proteome</keyword>
<feature type="domain" description="Integrase catalytic" evidence="2">
    <location>
        <begin position="213"/>
        <end position="422"/>
    </location>
</feature>
<dbReference type="InterPro" id="IPR001584">
    <property type="entry name" value="Integrase_cat-core"/>
</dbReference>
<dbReference type="Gene3D" id="3.30.420.10">
    <property type="entry name" value="Ribonuclease H-like superfamily/Ribonuclease H"/>
    <property type="match status" value="1"/>
</dbReference>
<dbReference type="Proteomes" id="UP001149821">
    <property type="component" value="Unassembled WGS sequence"/>
</dbReference>
<sequence>MNSSDDDDSFPLFNNEFSPSSSSENRPNSSPSKEPQKLIERDLDSYPAHLKEEAIKRFRLLAFINKKLNGGWTPKNLDPLIKQHFEDAKESSPPSSWTVRNWWKSFEISGGKITSLVPKHHRKGNYELKNADDGAFFHDALELFLTTKRCSIKTAHVYYKDQILLSNERVVEGVIKPLSYSGFKKRIKQLPPYQVAVARHGKFMADQWYGHFSTHKPPTRILEKVEIDHTPLDLILIDDELLVPLGRPYLTLLVDVFSSCIVGFHLGYRAPSYDSVSKAIIHATKPKDYLHSIVSDFQHDWPCSGKIETLVVDNGAEFWSESLEQACLESGINIQFNPVRKPWLKPFIERLFGTINKRFLDPFPGKTFSNVLEKEEYSPEKDAVIRFSTFIELFHRWIVDVYHQDADSRKSRIPAKLWQQGYEDYPPLAMSKEDIDKLTVVMGVKWQPTLTRLGFKIKHLRYDSPELSEYRKRYPQTESRRKKLVKIDPDDISRIFVYLEELEGYLEVPCEDPIGYTKNLSWHHHQVLSNAHHKFIEGSIDVLSLAKARQAIHQRVLQDQEEFGLLANKKKRKRGQRKLAEFSGVEQGGNSTVALPSQAAKKGAKDEGDKDLLDDWEDMISNLDGY</sequence>
<dbReference type="Pfam" id="PF09299">
    <property type="entry name" value="Mu-transpos_C"/>
    <property type="match status" value="1"/>
</dbReference>
<dbReference type="InterPro" id="IPR012337">
    <property type="entry name" value="RNaseH-like_sf"/>
</dbReference>
<name>A0ABT5QK68_9GAMM</name>
<dbReference type="SUPFAM" id="SSF53098">
    <property type="entry name" value="Ribonuclease H-like"/>
    <property type="match status" value="1"/>
</dbReference>
<gene>
    <name evidence="3" type="ORF">LRP49_09200</name>
</gene>
<dbReference type="InterPro" id="IPR036397">
    <property type="entry name" value="RNaseH_sf"/>
</dbReference>
<feature type="region of interest" description="Disordered" evidence="1">
    <location>
        <begin position="578"/>
        <end position="610"/>
    </location>
</feature>
<accession>A0ABT5QK68</accession>
<dbReference type="InterPro" id="IPR015378">
    <property type="entry name" value="Transposase-like_Mu_C"/>
</dbReference>
<dbReference type="EMBL" id="JAJUBB010000005">
    <property type="protein sequence ID" value="MDD1781378.1"/>
    <property type="molecule type" value="Genomic_DNA"/>
</dbReference>
<protein>
    <submittedName>
        <fullName evidence="3">DDE-type integrase/transposase/recombinase</fullName>
    </submittedName>
</protein>
<feature type="compositionally biased region" description="Low complexity" evidence="1">
    <location>
        <begin position="10"/>
        <end position="33"/>
    </location>
</feature>
<comment type="caution">
    <text evidence="3">The sequence shown here is derived from an EMBL/GenBank/DDBJ whole genome shotgun (WGS) entry which is preliminary data.</text>
</comment>
<proteinExistence type="predicted"/>
<dbReference type="PROSITE" id="PS50994">
    <property type="entry name" value="INTEGRASE"/>
    <property type="match status" value="1"/>
</dbReference>
<evidence type="ECO:0000313" key="4">
    <source>
        <dbReference type="Proteomes" id="UP001149821"/>
    </source>
</evidence>
<feature type="region of interest" description="Disordered" evidence="1">
    <location>
        <begin position="1"/>
        <end position="37"/>
    </location>
</feature>
<dbReference type="RefSeq" id="WP_274141792.1">
    <property type="nucleotide sequence ID" value="NZ_JAJUBB010000005.1"/>
</dbReference>
<organism evidence="3 4">
    <name type="scientific">Enterovibrio qingdaonensis</name>
    <dbReference type="NCBI Taxonomy" id="2899818"/>
    <lineage>
        <taxon>Bacteria</taxon>
        <taxon>Pseudomonadati</taxon>
        <taxon>Pseudomonadota</taxon>
        <taxon>Gammaproteobacteria</taxon>
        <taxon>Vibrionales</taxon>
        <taxon>Vibrionaceae</taxon>
        <taxon>Enterovibrio</taxon>
    </lineage>
</organism>